<dbReference type="PANTHER" id="PTHR43229:SF2">
    <property type="entry name" value="NODULATION PROTEIN J"/>
    <property type="match status" value="1"/>
</dbReference>
<name>A0A840PBV4_9ACTN</name>
<evidence type="ECO:0000256" key="3">
    <source>
        <dbReference type="ARBA" id="ARBA00022989"/>
    </source>
</evidence>
<dbReference type="GO" id="GO:0043190">
    <property type="term" value="C:ATP-binding cassette (ABC) transporter complex"/>
    <property type="evidence" value="ECO:0007669"/>
    <property type="project" value="InterPro"/>
</dbReference>
<dbReference type="Proteomes" id="UP000578449">
    <property type="component" value="Unassembled WGS sequence"/>
</dbReference>
<accession>A0A840PBV4</accession>
<dbReference type="PANTHER" id="PTHR43229">
    <property type="entry name" value="NODULATION PROTEIN J"/>
    <property type="match status" value="1"/>
</dbReference>
<evidence type="ECO:0000256" key="2">
    <source>
        <dbReference type="ARBA" id="ARBA00022692"/>
    </source>
</evidence>
<keyword evidence="3 6" id="KW-1133">Transmembrane helix</keyword>
<evidence type="ECO:0000259" key="7">
    <source>
        <dbReference type="Pfam" id="PF01061"/>
    </source>
</evidence>
<comment type="caution">
    <text evidence="8">The sequence shown here is derived from an EMBL/GenBank/DDBJ whole genome shotgun (WGS) entry which is preliminary data.</text>
</comment>
<organism evidence="8 9">
    <name type="scientific">Thermocatellispora tengchongensis</name>
    <dbReference type="NCBI Taxonomy" id="1073253"/>
    <lineage>
        <taxon>Bacteria</taxon>
        <taxon>Bacillati</taxon>
        <taxon>Actinomycetota</taxon>
        <taxon>Actinomycetes</taxon>
        <taxon>Streptosporangiales</taxon>
        <taxon>Streptosporangiaceae</taxon>
        <taxon>Thermocatellispora</taxon>
    </lineage>
</organism>
<feature type="transmembrane region" description="Helical" evidence="6">
    <location>
        <begin position="210"/>
        <end position="233"/>
    </location>
</feature>
<dbReference type="InterPro" id="IPR051784">
    <property type="entry name" value="Nod_factor_ABC_transporter"/>
</dbReference>
<dbReference type="GO" id="GO:0140359">
    <property type="term" value="F:ABC-type transporter activity"/>
    <property type="evidence" value="ECO:0007669"/>
    <property type="project" value="InterPro"/>
</dbReference>
<evidence type="ECO:0000256" key="1">
    <source>
        <dbReference type="ARBA" id="ARBA00004141"/>
    </source>
</evidence>
<feature type="transmembrane region" description="Helical" evidence="6">
    <location>
        <begin position="44"/>
        <end position="62"/>
    </location>
</feature>
<dbReference type="RefSeq" id="WP_185053606.1">
    <property type="nucleotide sequence ID" value="NZ_BAABIX010000008.1"/>
</dbReference>
<protein>
    <submittedName>
        <fullName evidence="8">ABC-2 type transport system permease protein</fullName>
    </submittedName>
</protein>
<feature type="transmembrane region" description="Helical" evidence="6">
    <location>
        <begin position="159"/>
        <end position="176"/>
    </location>
</feature>
<keyword evidence="5" id="KW-0046">Antibiotic resistance</keyword>
<feature type="transmembrane region" description="Helical" evidence="6">
    <location>
        <begin position="96"/>
        <end position="117"/>
    </location>
</feature>
<evidence type="ECO:0000256" key="5">
    <source>
        <dbReference type="ARBA" id="ARBA00023251"/>
    </source>
</evidence>
<sequence>MNTYLIRLEIVRAVRDPRYLALAVATPIGFYLLFATLFGQGPNVPVNLMVAMAAYGAIWAVLSTTGPRIAQERELGWLTQLRAMPVPAWQVFTAKLLAGLASALPAILAVCLVAVLVKGVRLDPGQWAALVGAMWLGTAPFAALGVAVGYAVNADASYVVCYGLYMVTSAVGGLWIPPAQLPESFREVSGWLPSNRLAELGWQVAGPSPALWPSIGVLAAWTVGLGVIALLAYRRPRFAPRPAAAR</sequence>
<dbReference type="AlphaFoldDB" id="A0A840PBV4"/>
<feature type="transmembrane region" description="Helical" evidence="6">
    <location>
        <begin position="20"/>
        <end position="38"/>
    </location>
</feature>
<reference evidence="8 9" key="1">
    <citation type="submission" date="2020-08" db="EMBL/GenBank/DDBJ databases">
        <title>Genomic Encyclopedia of Type Strains, Phase IV (KMG-IV): sequencing the most valuable type-strain genomes for metagenomic binning, comparative biology and taxonomic classification.</title>
        <authorList>
            <person name="Goeker M."/>
        </authorList>
    </citation>
    <scope>NUCLEOTIDE SEQUENCE [LARGE SCALE GENOMIC DNA]</scope>
    <source>
        <strain evidence="8 9">DSM 45615</strain>
    </source>
</reference>
<feature type="transmembrane region" description="Helical" evidence="6">
    <location>
        <begin position="129"/>
        <end position="152"/>
    </location>
</feature>
<dbReference type="EMBL" id="JACHGN010000015">
    <property type="protein sequence ID" value="MBB5136732.1"/>
    <property type="molecule type" value="Genomic_DNA"/>
</dbReference>
<evidence type="ECO:0000256" key="6">
    <source>
        <dbReference type="SAM" id="Phobius"/>
    </source>
</evidence>
<dbReference type="InterPro" id="IPR000412">
    <property type="entry name" value="ABC_2_transport"/>
</dbReference>
<proteinExistence type="predicted"/>
<evidence type="ECO:0000313" key="9">
    <source>
        <dbReference type="Proteomes" id="UP000578449"/>
    </source>
</evidence>
<keyword evidence="4 6" id="KW-0472">Membrane</keyword>
<keyword evidence="2 6" id="KW-0812">Transmembrane</keyword>
<dbReference type="PIRSF" id="PIRSF006648">
    <property type="entry name" value="DrrB"/>
    <property type="match status" value="1"/>
</dbReference>
<dbReference type="GO" id="GO:0046677">
    <property type="term" value="P:response to antibiotic"/>
    <property type="evidence" value="ECO:0007669"/>
    <property type="project" value="UniProtKB-KW"/>
</dbReference>
<evidence type="ECO:0000313" key="8">
    <source>
        <dbReference type="EMBL" id="MBB5136732.1"/>
    </source>
</evidence>
<comment type="subcellular location">
    <subcellularLocation>
        <location evidence="1">Membrane</location>
        <topology evidence="1">Multi-pass membrane protein</topology>
    </subcellularLocation>
</comment>
<feature type="domain" description="ABC-2 type transporter transmembrane" evidence="7">
    <location>
        <begin position="5"/>
        <end position="193"/>
    </location>
</feature>
<dbReference type="Pfam" id="PF01061">
    <property type="entry name" value="ABC2_membrane"/>
    <property type="match status" value="1"/>
</dbReference>
<evidence type="ECO:0000256" key="4">
    <source>
        <dbReference type="ARBA" id="ARBA00023136"/>
    </source>
</evidence>
<keyword evidence="9" id="KW-1185">Reference proteome</keyword>
<gene>
    <name evidence="8" type="ORF">HNP84_006483</name>
</gene>
<dbReference type="InterPro" id="IPR013525">
    <property type="entry name" value="ABC2_TM"/>
</dbReference>